<dbReference type="GO" id="GO:0000160">
    <property type="term" value="P:phosphorelay signal transduction system"/>
    <property type="evidence" value="ECO:0007669"/>
    <property type="project" value="InterPro"/>
</dbReference>
<dbReference type="InterPro" id="IPR002545">
    <property type="entry name" value="CheW-lke_dom"/>
</dbReference>
<dbReference type="InterPro" id="IPR011006">
    <property type="entry name" value="CheY-like_superfamily"/>
</dbReference>
<dbReference type="PIRSF" id="PIRSF002867">
    <property type="entry name" value="CheV"/>
    <property type="match status" value="1"/>
</dbReference>
<accession>A0A6N6N7U1</accession>
<dbReference type="PROSITE" id="PS50851">
    <property type="entry name" value="CHEW"/>
    <property type="match status" value="1"/>
</dbReference>
<dbReference type="SMART" id="SM00448">
    <property type="entry name" value="REC"/>
    <property type="match status" value="1"/>
</dbReference>
<feature type="domain" description="Response regulatory" evidence="2">
    <location>
        <begin position="185"/>
        <end position="314"/>
    </location>
</feature>
<evidence type="ECO:0000256" key="1">
    <source>
        <dbReference type="PROSITE-ProRule" id="PRU00169"/>
    </source>
</evidence>
<evidence type="ECO:0000259" key="2">
    <source>
        <dbReference type="PROSITE" id="PS50110"/>
    </source>
</evidence>
<sequence>MTKKQTSAIDTGILLETGTNELEILEFFINETNGDETPLTEHYFGVNVAKVMQVIETPNLEPPESAPHPSFMGTIPLRQHILPVLDLSVWLEIDMPKSERDIVIVTEFSNSITGFLVSGVTEIHRVGWGQVIPPAGYIAHSTDAIVGMVDKGDRFIQLLDLETILSEFQLHPDEIESVVAQQQYTALVADDSATIRTMLQASLEQANFNHIITSNGEEALRQIMALKQRAEDEKKDISNYVDVVISDIEMPLMDGFSLTKNIKEDPVLQKLPVILYSSIITDELRHKGETVKADFQVSKPDLSTIAKKAIELIENGNS</sequence>
<dbReference type="OrthoDB" id="9806105at2"/>
<evidence type="ECO:0000313" key="4">
    <source>
        <dbReference type="EMBL" id="KAB1443455.1"/>
    </source>
</evidence>
<dbReference type="SMART" id="SM00260">
    <property type="entry name" value="CheW"/>
    <property type="match status" value="1"/>
</dbReference>
<dbReference type="EMBL" id="WAIE01000001">
    <property type="protein sequence ID" value="KAB1443455.1"/>
    <property type="molecule type" value="Genomic_DNA"/>
</dbReference>
<reference evidence="4 5" key="1">
    <citation type="journal article" date="2017" name="Int. J. Syst. Evol. Microbiol.">
        <title>Desulfovibrio senegalensis sp. nov., a mesophilic sulfate reducer isolated from marine sediment.</title>
        <authorList>
            <person name="Thioye A."/>
            <person name="Gam Z.B.A."/>
            <person name="Mbengue M."/>
            <person name="Cayol J.L."/>
            <person name="Joseph-Bartoli M."/>
            <person name="Toure-Kane C."/>
            <person name="Labat M."/>
        </authorList>
    </citation>
    <scope>NUCLEOTIDE SEQUENCE [LARGE SCALE GENOMIC DNA]</scope>
    <source>
        <strain evidence="4 5">DSM 101509</strain>
    </source>
</reference>
<proteinExistence type="predicted"/>
<dbReference type="PANTHER" id="PTHR47233">
    <property type="entry name" value="CHEMOTAXIS PROTEIN CHEV"/>
    <property type="match status" value="1"/>
</dbReference>
<dbReference type="Pfam" id="PF01584">
    <property type="entry name" value="CheW"/>
    <property type="match status" value="1"/>
</dbReference>
<gene>
    <name evidence="4" type="ORF">F8A88_04175</name>
</gene>
<dbReference type="Gene3D" id="2.40.50.180">
    <property type="entry name" value="CheA-289, Domain 4"/>
    <property type="match status" value="1"/>
</dbReference>
<dbReference type="InterPro" id="IPR024181">
    <property type="entry name" value="Chemotax_regulator_CheV"/>
</dbReference>
<dbReference type="Proteomes" id="UP000438699">
    <property type="component" value="Unassembled WGS sequence"/>
</dbReference>
<dbReference type="Pfam" id="PF00072">
    <property type="entry name" value="Response_reg"/>
    <property type="match status" value="1"/>
</dbReference>
<dbReference type="RefSeq" id="WP_151149826.1">
    <property type="nucleotide sequence ID" value="NZ_WAIE01000001.1"/>
</dbReference>
<dbReference type="PANTHER" id="PTHR47233:SF3">
    <property type="entry name" value="CHEMOTAXIS PROTEIN CHEV"/>
    <property type="match status" value="1"/>
</dbReference>
<dbReference type="SUPFAM" id="SSF52172">
    <property type="entry name" value="CheY-like"/>
    <property type="match status" value="1"/>
</dbReference>
<keyword evidence="5" id="KW-1185">Reference proteome</keyword>
<name>A0A6N6N7U1_9BACT</name>
<dbReference type="AlphaFoldDB" id="A0A6N6N7U1"/>
<dbReference type="Gene3D" id="2.30.30.40">
    <property type="entry name" value="SH3 Domains"/>
    <property type="match status" value="1"/>
</dbReference>
<dbReference type="Gene3D" id="3.40.50.2300">
    <property type="match status" value="1"/>
</dbReference>
<dbReference type="PROSITE" id="PS50110">
    <property type="entry name" value="RESPONSE_REGULATORY"/>
    <property type="match status" value="1"/>
</dbReference>
<dbReference type="SUPFAM" id="SSF50341">
    <property type="entry name" value="CheW-like"/>
    <property type="match status" value="1"/>
</dbReference>
<organism evidence="4 5">
    <name type="scientific">Pseudodesulfovibrio senegalensis</name>
    <dbReference type="NCBI Taxonomy" id="1721087"/>
    <lineage>
        <taxon>Bacteria</taxon>
        <taxon>Pseudomonadati</taxon>
        <taxon>Thermodesulfobacteriota</taxon>
        <taxon>Desulfovibrionia</taxon>
        <taxon>Desulfovibrionales</taxon>
        <taxon>Desulfovibrionaceae</taxon>
    </lineage>
</organism>
<feature type="domain" description="CheW-like" evidence="3">
    <location>
        <begin position="21"/>
        <end position="170"/>
    </location>
</feature>
<evidence type="ECO:0000313" key="5">
    <source>
        <dbReference type="Proteomes" id="UP000438699"/>
    </source>
</evidence>
<protein>
    <submittedName>
        <fullName evidence="4">Chemotaxis protein CheV</fullName>
    </submittedName>
</protein>
<evidence type="ECO:0000259" key="3">
    <source>
        <dbReference type="PROSITE" id="PS50851"/>
    </source>
</evidence>
<dbReference type="InterPro" id="IPR036061">
    <property type="entry name" value="CheW-like_dom_sf"/>
</dbReference>
<dbReference type="InterPro" id="IPR001789">
    <property type="entry name" value="Sig_transdc_resp-reg_receiver"/>
</dbReference>
<dbReference type="GO" id="GO:0006935">
    <property type="term" value="P:chemotaxis"/>
    <property type="evidence" value="ECO:0007669"/>
    <property type="project" value="InterPro"/>
</dbReference>
<keyword evidence="1" id="KW-0597">Phosphoprotein</keyword>
<feature type="modified residue" description="4-aspartylphosphate" evidence="1">
    <location>
        <position position="247"/>
    </location>
</feature>
<comment type="caution">
    <text evidence="4">The sequence shown here is derived from an EMBL/GenBank/DDBJ whole genome shotgun (WGS) entry which is preliminary data.</text>
</comment>